<dbReference type="AlphaFoldDB" id="A0A814LE55"/>
<dbReference type="EMBL" id="CAJNOI010000102">
    <property type="protein sequence ID" value="CAF1062244.1"/>
    <property type="molecule type" value="Genomic_DNA"/>
</dbReference>
<accession>A0A814LE55</accession>
<dbReference type="InterPro" id="IPR019008">
    <property type="entry name" value="Beta_sandwich_EMC7"/>
</dbReference>
<dbReference type="InterPro" id="IPR039163">
    <property type="entry name" value="EMC7"/>
</dbReference>
<comment type="similarity">
    <text evidence="2">Belongs to the EMC7 family.</text>
</comment>
<evidence type="ECO:0000256" key="9">
    <source>
        <dbReference type="SAM" id="SignalP"/>
    </source>
</evidence>
<comment type="caution">
    <text evidence="11">The sequence shown here is derived from an EMBL/GenBank/DDBJ whole genome shotgun (WGS) entry which is preliminary data.</text>
</comment>
<evidence type="ECO:0000256" key="7">
    <source>
        <dbReference type="SAM" id="MobiDB-lite"/>
    </source>
</evidence>
<evidence type="ECO:0000256" key="5">
    <source>
        <dbReference type="ARBA" id="ARBA00022989"/>
    </source>
</evidence>
<dbReference type="Proteomes" id="UP000663877">
    <property type="component" value="Unassembled WGS sequence"/>
</dbReference>
<dbReference type="EMBL" id="CAJNOM010000160">
    <property type="protein sequence ID" value="CAF1160608.1"/>
    <property type="molecule type" value="Genomic_DNA"/>
</dbReference>
<keyword evidence="3 8" id="KW-0812">Transmembrane</keyword>
<sequence length="249" mass="28287">MNILILWCLFYSILTGITTSSSSSPPSSSNKIPLYTIEGQVVFPLGENVLDNIRILVDEGLYIGIPRVDGTFVVSGIPSGSYIVSVNSPFHIFEPARVDINTKGKIRARAVNFIEPGKVVTMKYPLRFESHTKPNYFQKREEYNLIDILSNPTFFPIILAVISIPLILIFLKQQQAMQNMQDAPEIQDTVQRLNNFIQPNYNNNFPDIIDWLITHVGGARRIRSPPEETTDSDSKQKRKKFKRAKNQTD</sequence>
<evidence type="ECO:0000256" key="6">
    <source>
        <dbReference type="ARBA" id="ARBA00023136"/>
    </source>
</evidence>
<dbReference type="GO" id="GO:0030246">
    <property type="term" value="F:carbohydrate binding"/>
    <property type="evidence" value="ECO:0007669"/>
    <property type="project" value="InterPro"/>
</dbReference>
<dbReference type="OrthoDB" id="27095at2759"/>
<comment type="subcellular location">
    <subcellularLocation>
        <location evidence="1">Membrane</location>
        <topology evidence="1">Single-pass membrane protein</topology>
    </subcellularLocation>
</comment>
<protein>
    <recommendedName>
        <fullName evidence="10">ER membrane protein complex subunit 7 beta-sandwich domain-containing protein</fullName>
    </recommendedName>
</protein>
<evidence type="ECO:0000313" key="14">
    <source>
        <dbReference type="Proteomes" id="UP000663877"/>
    </source>
</evidence>
<evidence type="ECO:0000259" key="10">
    <source>
        <dbReference type="Pfam" id="PF09430"/>
    </source>
</evidence>
<feature type="signal peptide" evidence="9">
    <location>
        <begin position="1"/>
        <end position="20"/>
    </location>
</feature>
<evidence type="ECO:0000313" key="12">
    <source>
        <dbReference type="EMBL" id="CAF1160608.1"/>
    </source>
</evidence>
<reference evidence="11" key="1">
    <citation type="submission" date="2021-02" db="EMBL/GenBank/DDBJ databases">
        <authorList>
            <person name="Nowell W R."/>
        </authorList>
    </citation>
    <scope>NUCLEOTIDE SEQUENCE</scope>
</reference>
<organism evidence="11 14">
    <name type="scientific">Adineta steineri</name>
    <dbReference type="NCBI Taxonomy" id="433720"/>
    <lineage>
        <taxon>Eukaryota</taxon>
        <taxon>Metazoa</taxon>
        <taxon>Spiralia</taxon>
        <taxon>Gnathifera</taxon>
        <taxon>Rotifera</taxon>
        <taxon>Eurotatoria</taxon>
        <taxon>Bdelloidea</taxon>
        <taxon>Adinetida</taxon>
        <taxon>Adinetidae</taxon>
        <taxon>Adineta</taxon>
    </lineage>
</organism>
<evidence type="ECO:0000256" key="1">
    <source>
        <dbReference type="ARBA" id="ARBA00004167"/>
    </source>
</evidence>
<keyword evidence="6 8" id="KW-0472">Membrane</keyword>
<evidence type="ECO:0000256" key="2">
    <source>
        <dbReference type="ARBA" id="ARBA00008880"/>
    </source>
</evidence>
<evidence type="ECO:0000256" key="8">
    <source>
        <dbReference type="SAM" id="Phobius"/>
    </source>
</evidence>
<evidence type="ECO:0000256" key="4">
    <source>
        <dbReference type="ARBA" id="ARBA00022729"/>
    </source>
</evidence>
<proteinExistence type="inferred from homology"/>
<dbReference type="Pfam" id="PF09430">
    <property type="entry name" value="EMC7_beta-sandw"/>
    <property type="match status" value="1"/>
</dbReference>
<feature type="domain" description="ER membrane protein complex subunit 7 beta-sandwich" evidence="10">
    <location>
        <begin position="48"/>
        <end position="153"/>
    </location>
</feature>
<dbReference type="GO" id="GO:0072546">
    <property type="term" value="C:EMC complex"/>
    <property type="evidence" value="ECO:0007669"/>
    <property type="project" value="TreeGrafter"/>
</dbReference>
<evidence type="ECO:0000313" key="11">
    <source>
        <dbReference type="EMBL" id="CAF1062244.1"/>
    </source>
</evidence>
<dbReference type="PANTHER" id="PTHR13605:SF4">
    <property type="entry name" value="ER MEMBRANE PROTEIN COMPLEX SUBUNIT 7"/>
    <property type="match status" value="1"/>
</dbReference>
<dbReference type="Proteomes" id="UP000663832">
    <property type="component" value="Unassembled WGS sequence"/>
</dbReference>
<name>A0A814LE55_9BILA</name>
<keyword evidence="5 8" id="KW-1133">Transmembrane helix</keyword>
<evidence type="ECO:0000256" key="3">
    <source>
        <dbReference type="ARBA" id="ARBA00022692"/>
    </source>
</evidence>
<keyword evidence="13" id="KW-1185">Reference proteome</keyword>
<feature type="transmembrane region" description="Helical" evidence="8">
    <location>
        <begin position="153"/>
        <end position="171"/>
    </location>
</feature>
<feature type="compositionally biased region" description="Basic residues" evidence="7">
    <location>
        <begin position="236"/>
        <end position="249"/>
    </location>
</feature>
<dbReference type="PANTHER" id="PTHR13605">
    <property type="entry name" value="ER MEMBRANE PROTEIN COMPLEX SUBUNIT 7"/>
    <property type="match status" value="1"/>
</dbReference>
<feature type="region of interest" description="Disordered" evidence="7">
    <location>
        <begin position="222"/>
        <end position="249"/>
    </location>
</feature>
<feature type="chain" id="PRO_5035602265" description="ER membrane protein complex subunit 7 beta-sandwich domain-containing protein" evidence="9">
    <location>
        <begin position="21"/>
        <end position="249"/>
    </location>
</feature>
<dbReference type="SUPFAM" id="SSF49452">
    <property type="entry name" value="Starch-binding domain-like"/>
    <property type="match status" value="1"/>
</dbReference>
<dbReference type="InterPro" id="IPR013784">
    <property type="entry name" value="Carb-bd-like_fold"/>
</dbReference>
<keyword evidence="4 9" id="KW-0732">Signal</keyword>
<gene>
    <name evidence="11" type="ORF">BJG266_LOCUS19231</name>
    <name evidence="12" type="ORF">QVE165_LOCUS23533</name>
</gene>
<evidence type="ECO:0000313" key="13">
    <source>
        <dbReference type="Proteomes" id="UP000663832"/>
    </source>
</evidence>